<reference evidence="2 3" key="1">
    <citation type="submission" date="2018-09" db="EMBL/GenBank/DDBJ databases">
        <title>Genomic Encyclopedia of Archaeal and Bacterial Type Strains, Phase II (KMG-II): from individual species to whole genera.</title>
        <authorList>
            <person name="Goeker M."/>
        </authorList>
    </citation>
    <scope>NUCLEOTIDE SEQUENCE [LARGE SCALE GENOMIC DNA]</scope>
    <source>
        <strain evidence="2 3">DSM 26283</strain>
    </source>
</reference>
<dbReference type="OrthoDB" id="1183114at2"/>
<dbReference type="AlphaFoldDB" id="A0A420DL87"/>
<dbReference type="RefSeq" id="WP_120200370.1">
    <property type="nucleotide sequence ID" value="NZ_RAQJ01000002.1"/>
</dbReference>
<keyword evidence="3" id="KW-1185">Reference proteome</keyword>
<comment type="caution">
    <text evidence="2">The sequence shown here is derived from an EMBL/GenBank/DDBJ whole genome shotgun (WGS) entry which is preliminary data.</text>
</comment>
<dbReference type="InterPro" id="IPR011049">
    <property type="entry name" value="Serralysin-like_metalloprot_C"/>
</dbReference>
<feature type="domain" description="Peptidase S74" evidence="1">
    <location>
        <begin position="387"/>
        <end position="480"/>
    </location>
</feature>
<sequence length="510" mass="53314">MDEGNGIGWRLIGRNPNLYGNIGRQAVDLSFSNDGVFVFGALADYSTAIGFNVSAESYASTVIGRRNEGGGTLDSWVETDPLFEIGNGTFLDRSNALTILKNGTITAPSFDISEITNPKALITKEFADANYSGGGSGTEPSGLEALDEGEGIGWRLIGSDPNNFGDIGEFAIDLSFAEDSSTTNGATGFGAIAIGNSVSSTGAVSTAIGIATSSSGIGSTAMGAGTIASGDYSTALGNSSTAAENHTTAIGYLNNASALGATAIGYQTSASGVYATATGHGTIAEGWYSFTSGRNTLASGSYSVSMGQATTASGFYSFAIGDGTKAESLGSTAIGHFNLGGGTPNTMVSTDPLFEIGNGSSDIARSNALTIYRNGNATLAGTLTQNSDRRLKTNIKELQYGLQTILNLNPVSYNWKRYPEETQQSLGLIAQEVQPLIEEIVKIGIDKDQTLSLSYTELIPILIKAMQEQQTLINTQEKQIEGLSAELIKFKEFDQRIKKLEALNTNTLEK</sequence>
<dbReference type="InterPro" id="IPR008640">
    <property type="entry name" value="Adhesin_Head_dom"/>
</dbReference>
<proteinExistence type="predicted"/>
<dbReference type="PROSITE" id="PS51688">
    <property type="entry name" value="ICA"/>
    <property type="match status" value="1"/>
</dbReference>
<evidence type="ECO:0000313" key="2">
    <source>
        <dbReference type="EMBL" id="RKE95036.1"/>
    </source>
</evidence>
<dbReference type="Pfam" id="PF13884">
    <property type="entry name" value="Peptidase_S74"/>
    <property type="match status" value="1"/>
</dbReference>
<dbReference type="EMBL" id="RAQJ01000002">
    <property type="protein sequence ID" value="RKE95036.1"/>
    <property type="molecule type" value="Genomic_DNA"/>
</dbReference>
<protein>
    <submittedName>
        <fullName evidence="2">Trimeric autotransporter adhesin</fullName>
    </submittedName>
</protein>
<dbReference type="CDD" id="cd12820">
    <property type="entry name" value="LbR_YadA-like"/>
    <property type="match status" value="1"/>
</dbReference>
<organism evidence="2 3">
    <name type="scientific">Ichthyenterobacterium magnum</name>
    <dbReference type="NCBI Taxonomy" id="1230530"/>
    <lineage>
        <taxon>Bacteria</taxon>
        <taxon>Pseudomonadati</taxon>
        <taxon>Bacteroidota</taxon>
        <taxon>Flavobacteriia</taxon>
        <taxon>Flavobacteriales</taxon>
        <taxon>Flavobacteriaceae</taxon>
        <taxon>Ichthyenterobacterium</taxon>
    </lineage>
</organism>
<dbReference type="Proteomes" id="UP000284892">
    <property type="component" value="Unassembled WGS sequence"/>
</dbReference>
<dbReference type="InterPro" id="IPR030392">
    <property type="entry name" value="S74_ICA"/>
</dbReference>
<dbReference type="SUPFAM" id="SSF101967">
    <property type="entry name" value="Adhesin YadA, collagen-binding domain"/>
    <property type="match status" value="2"/>
</dbReference>
<accession>A0A420DL87</accession>
<evidence type="ECO:0000259" key="1">
    <source>
        <dbReference type="PROSITE" id="PS51688"/>
    </source>
</evidence>
<dbReference type="GO" id="GO:0019867">
    <property type="term" value="C:outer membrane"/>
    <property type="evidence" value="ECO:0007669"/>
    <property type="project" value="InterPro"/>
</dbReference>
<dbReference type="Pfam" id="PF05658">
    <property type="entry name" value="YadA_head"/>
    <property type="match status" value="3"/>
</dbReference>
<name>A0A420DL87_9FLAO</name>
<gene>
    <name evidence="2" type="ORF">BXY80_1219</name>
</gene>
<evidence type="ECO:0000313" key="3">
    <source>
        <dbReference type="Proteomes" id="UP000284892"/>
    </source>
</evidence>
<dbReference type="Gene3D" id="2.150.10.10">
    <property type="entry name" value="Serralysin-like metalloprotease, C-terminal"/>
    <property type="match status" value="2"/>
</dbReference>